<dbReference type="Gene3D" id="2.60.40.1180">
    <property type="entry name" value="Golgi alpha-mannosidase II"/>
    <property type="match status" value="1"/>
</dbReference>
<keyword evidence="2" id="KW-0326">Glycosidase</keyword>
<evidence type="ECO:0000256" key="1">
    <source>
        <dbReference type="ARBA" id="ARBA00022801"/>
    </source>
</evidence>
<accession>A0ABN2LC47</accession>
<dbReference type="Proteomes" id="UP001500218">
    <property type="component" value="Unassembled WGS sequence"/>
</dbReference>
<feature type="transmembrane region" description="Helical" evidence="4">
    <location>
        <begin position="135"/>
        <end position="166"/>
    </location>
</feature>
<keyword evidence="4" id="KW-1133">Transmembrane helix</keyword>
<comment type="caution">
    <text evidence="6">The sequence shown here is derived from an EMBL/GenBank/DDBJ whole genome shotgun (WGS) entry which is preliminary data.</text>
</comment>
<feature type="domain" description="Glycoside hydrolase family 5" evidence="5">
    <location>
        <begin position="392"/>
        <end position="723"/>
    </location>
</feature>
<feature type="transmembrane region" description="Helical" evidence="4">
    <location>
        <begin position="222"/>
        <end position="241"/>
    </location>
</feature>
<keyword evidence="1" id="KW-0378">Hydrolase</keyword>
<feature type="transmembrane region" description="Helical" evidence="4">
    <location>
        <begin position="63"/>
        <end position="85"/>
    </location>
</feature>
<evidence type="ECO:0000256" key="4">
    <source>
        <dbReference type="SAM" id="Phobius"/>
    </source>
</evidence>
<organism evidence="6 7">
    <name type="scientific">Luedemannella flava</name>
    <dbReference type="NCBI Taxonomy" id="349316"/>
    <lineage>
        <taxon>Bacteria</taxon>
        <taxon>Bacillati</taxon>
        <taxon>Actinomycetota</taxon>
        <taxon>Actinomycetes</taxon>
        <taxon>Micromonosporales</taxon>
        <taxon>Micromonosporaceae</taxon>
        <taxon>Luedemannella</taxon>
    </lineage>
</organism>
<dbReference type="InterPro" id="IPR001547">
    <property type="entry name" value="Glyco_hydro_5"/>
</dbReference>
<dbReference type="Pfam" id="PF00150">
    <property type="entry name" value="Cellulase"/>
    <property type="match status" value="1"/>
</dbReference>
<feature type="compositionally biased region" description="Polar residues" evidence="3">
    <location>
        <begin position="733"/>
        <end position="742"/>
    </location>
</feature>
<dbReference type="PANTHER" id="PTHR31308">
    <property type="match status" value="1"/>
</dbReference>
<dbReference type="InterPro" id="IPR017853">
    <property type="entry name" value="GH"/>
</dbReference>
<evidence type="ECO:0000259" key="5">
    <source>
        <dbReference type="Pfam" id="PF00150"/>
    </source>
</evidence>
<feature type="transmembrane region" description="Helical" evidence="4">
    <location>
        <begin position="253"/>
        <end position="272"/>
    </location>
</feature>
<keyword evidence="4" id="KW-0472">Membrane</keyword>
<dbReference type="PANTHER" id="PTHR31308:SF3">
    <property type="entry name" value="ENDOGLYCOCERAMIDASE"/>
    <property type="match status" value="1"/>
</dbReference>
<evidence type="ECO:0000313" key="6">
    <source>
        <dbReference type="EMBL" id="GAA1783714.1"/>
    </source>
</evidence>
<dbReference type="EMBL" id="BAAALT010000003">
    <property type="protein sequence ID" value="GAA1783714.1"/>
    <property type="molecule type" value="Genomic_DNA"/>
</dbReference>
<protein>
    <recommendedName>
        <fullName evidence="5">Glycoside hydrolase family 5 domain-containing protein</fullName>
    </recommendedName>
</protein>
<feature type="transmembrane region" description="Helical" evidence="4">
    <location>
        <begin position="284"/>
        <end position="316"/>
    </location>
</feature>
<sequence>MVSSGQDETTPNDGRPARAAAVTLAVALVVLTAGLGYVDGTGLFAPLNWVDTGFFPTFATSPAWGTVVFLPLLVAGGALLCHRALRSLTPGTPGRWAFWGAWSALVLAAFGAKLVYTLLLLVIAGPHGLHVWPTVGAVLAACGLSAAKYGFFGLLAAGPAAAAYSISAWRGRRRAGGGERTATDPPAGAPAPLWSPVLFVLGAIVADKAAETIFGWVAVDTGFPPVIGVVGAFFLTLFLWRRLGARLTGIARVALWATTCGASGLGFLLQWLRDALFNGFGGGLFPLIGALVHVGVGVLAGVVTCAAGLCWSAVSARTPAGRIAGALRARAAGSRRVEIAAIILAIVAALLPYLPWPGGSTTYAVPTAASADAGGLLPLTIDRGGDPVIADSSGRQVLLRGVNVNQLVDYGQRDPASPTVMPLAEDDYARMAGDWGFNVQRLNLSWSALEPSRGVFDRAYIARVRAAVDQAAKHGIYTVLDMHQDTYSKYVTATPGTTCRSGAEPEFGNDGAPQWATLTNGAKGCGFMGRDLSPNVQQAFTNLYADTDDLGAEFARAWGVLATEFAADTAVAGYDLLNEPGPGNAPGITSGVLLGRLYQQIITSIRAAEAGAYHHLIFFEPSILWSGMGFDATPPVGFSDDPALVFSPHLYNESITMDQGLGVTLTTIEHGYELARRAADAYDVPLWSGEWGWFGDLDKVRGRYDRFLARQNTDLLGSAVWVWKKSCGDPQTGADSPSSGSLNPLACPSRSPMPNPAFLQPALSQAYPRAVPGRLTSLSSSPTGVDLSLTGDGTGSLDVWVPGATAPTVTSTGLTGLTVSQGPDGGWRLTANASGAYSLTARG</sequence>
<evidence type="ECO:0000256" key="3">
    <source>
        <dbReference type="SAM" id="MobiDB-lite"/>
    </source>
</evidence>
<proteinExistence type="predicted"/>
<feature type="transmembrane region" description="Helical" evidence="4">
    <location>
        <begin position="20"/>
        <end position="38"/>
    </location>
</feature>
<dbReference type="RefSeq" id="WP_344125225.1">
    <property type="nucleotide sequence ID" value="NZ_BAAALT010000003.1"/>
</dbReference>
<name>A0ABN2LC47_9ACTN</name>
<keyword evidence="7" id="KW-1185">Reference proteome</keyword>
<reference evidence="6 7" key="1">
    <citation type="journal article" date="2019" name="Int. J. Syst. Evol. Microbiol.">
        <title>The Global Catalogue of Microorganisms (GCM) 10K type strain sequencing project: providing services to taxonomists for standard genome sequencing and annotation.</title>
        <authorList>
            <consortium name="The Broad Institute Genomics Platform"/>
            <consortium name="The Broad Institute Genome Sequencing Center for Infectious Disease"/>
            <person name="Wu L."/>
            <person name="Ma J."/>
        </authorList>
    </citation>
    <scope>NUCLEOTIDE SEQUENCE [LARGE SCALE GENOMIC DNA]</scope>
    <source>
        <strain evidence="6 7">JCM 13250</strain>
    </source>
</reference>
<keyword evidence="4" id="KW-0812">Transmembrane</keyword>
<dbReference type="InterPro" id="IPR052066">
    <property type="entry name" value="Glycosphingolipid_Hydrolases"/>
</dbReference>
<evidence type="ECO:0000256" key="2">
    <source>
        <dbReference type="ARBA" id="ARBA00023295"/>
    </source>
</evidence>
<feature type="region of interest" description="Disordered" evidence="3">
    <location>
        <begin position="730"/>
        <end position="753"/>
    </location>
</feature>
<gene>
    <name evidence="6" type="ORF">GCM10009682_02270</name>
</gene>
<evidence type="ECO:0000313" key="7">
    <source>
        <dbReference type="Proteomes" id="UP001500218"/>
    </source>
</evidence>
<feature type="transmembrane region" description="Helical" evidence="4">
    <location>
        <begin position="337"/>
        <end position="356"/>
    </location>
</feature>
<feature type="transmembrane region" description="Helical" evidence="4">
    <location>
        <begin position="187"/>
        <end position="206"/>
    </location>
</feature>
<feature type="transmembrane region" description="Helical" evidence="4">
    <location>
        <begin position="97"/>
        <end position="123"/>
    </location>
</feature>
<dbReference type="SUPFAM" id="SSF51445">
    <property type="entry name" value="(Trans)glycosidases"/>
    <property type="match status" value="1"/>
</dbReference>
<dbReference type="Gene3D" id="3.20.20.80">
    <property type="entry name" value="Glycosidases"/>
    <property type="match status" value="1"/>
</dbReference>
<dbReference type="InterPro" id="IPR013780">
    <property type="entry name" value="Glyco_hydro_b"/>
</dbReference>